<protein>
    <recommendedName>
        <fullName evidence="5">Extracellular membrane protein CFEM domain-containing protein</fullName>
    </recommendedName>
</protein>
<feature type="signal peptide" evidence="2">
    <location>
        <begin position="1"/>
        <end position="18"/>
    </location>
</feature>
<name>A0A2T9ZG53_9FUNG</name>
<accession>A0A2T9ZG53</accession>
<evidence type="ECO:0000256" key="2">
    <source>
        <dbReference type="SAM" id="SignalP"/>
    </source>
</evidence>
<comment type="caution">
    <text evidence="3">The sequence shown here is derived from an EMBL/GenBank/DDBJ whole genome shotgun (WGS) entry which is preliminary data.</text>
</comment>
<keyword evidence="4" id="KW-1185">Reference proteome</keyword>
<reference evidence="3 4" key="1">
    <citation type="journal article" date="2018" name="MBio">
        <title>Comparative Genomics Reveals the Core Gene Toolbox for the Fungus-Insect Symbiosis.</title>
        <authorList>
            <person name="Wang Y."/>
            <person name="Stata M."/>
            <person name="Wang W."/>
            <person name="Stajich J.E."/>
            <person name="White M.M."/>
            <person name="Moncalvo J.M."/>
        </authorList>
    </citation>
    <scope>NUCLEOTIDE SEQUENCE [LARGE SCALE GENOMIC DNA]</scope>
    <source>
        <strain evidence="3 4">SC-DP-2</strain>
    </source>
</reference>
<evidence type="ECO:0008006" key="5">
    <source>
        <dbReference type="Google" id="ProtNLM"/>
    </source>
</evidence>
<keyword evidence="2" id="KW-0732">Signal</keyword>
<dbReference type="EMBL" id="MBFS01000216">
    <property type="protein sequence ID" value="PVV03565.1"/>
    <property type="molecule type" value="Genomic_DNA"/>
</dbReference>
<evidence type="ECO:0000256" key="1">
    <source>
        <dbReference type="SAM" id="MobiDB-lite"/>
    </source>
</evidence>
<evidence type="ECO:0000313" key="3">
    <source>
        <dbReference type="EMBL" id="PVV03565.1"/>
    </source>
</evidence>
<gene>
    <name evidence="3" type="ORF">BB560_001931</name>
</gene>
<feature type="region of interest" description="Disordered" evidence="1">
    <location>
        <begin position="92"/>
        <end position="114"/>
    </location>
</feature>
<dbReference type="Proteomes" id="UP000245609">
    <property type="component" value="Unassembled WGS sequence"/>
</dbReference>
<organism evidence="3 4">
    <name type="scientific">Smittium megazygosporum</name>
    <dbReference type="NCBI Taxonomy" id="133381"/>
    <lineage>
        <taxon>Eukaryota</taxon>
        <taxon>Fungi</taxon>
        <taxon>Fungi incertae sedis</taxon>
        <taxon>Zoopagomycota</taxon>
        <taxon>Kickxellomycotina</taxon>
        <taxon>Harpellomycetes</taxon>
        <taxon>Harpellales</taxon>
        <taxon>Legeriomycetaceae</taxon>
        <taxon>Smittium</taxon>
    </lineage>
</organism>
<sequence>MKAFKNLVILSLAGAVAAQDLTTLINQVCTIAECKSNANDLECISRCARNPESILDVITQNSACILGCNSRISAIAELVRCTEGCINKGTTTSSTNPTQTGTTSSTSSKTTSTTTSSATTMKMSLGALSAVAISLVFLL</sequence>
<feature type="chain" id="PRO_5015699234" description="Extracellular membrane protein CFEM domain-containing protein" evidence="2">
    <location>
        <begin position="19"/>
        <end position="139"/>
    </location>
</feature>
<evidence type="ECO:0000313" key="4">
    <source>
        <dbReference type="Proteomes" id="UP000245609"/>
    </source>
</evidence>
<proteinExistence type="predicted"/>
<dbReference type="AlphaFoldDB" id="A0A2T9ZG53"/>